<evidence type="ECO:0000313" key="3">
    <source>
        <dbReference type="Proteomes" id="UP000011554"/>
    </source>
</evidence>
<accession>M0B4W5</accession>
<reference evidence="2 3" key="1">
    <citation type="journal article" date="2014" name="PLoS Genet.">
        <title>Phylogenetically driven sequencing of extremely halophilic archaea reveals strategies for static and dynamic osmo-response.</title>
        <authorList>
            <person name="Becker E.A."/>
            <person name="Seitzer P.M."/>
            <person name="Tritt A."/>
            <person name="Larsen D."/>
            <person name="Krusor M."/>
            <person name="Yao A.I."/>
            <person name="Wu D."/>
            <person name="Madern D."/>
            <person name="Eisen J.A."/>
            <person name="Darling A.E."/>
            <person name="Facciotti M.T."/>
        </authorList>
    </citation>
    <scope>NUCLEOTIDE SEQUENCE [LARGE SCALE GENOMIC DNA]</scope>
    <source>
        <strain evidence="2 3">DSM 12278</strain>
    </source>
</reference>
<feature type="compositionally biased region" description="Basic and acidic residues" evidence="1">
    <location>
        <begin position="7"/>
        <end position="21"/>
    </location>
</feature>
<protein>
    <submittedName>
        <fullName evidence="2">Uncharacterized protein</fullName>
    </submittedName>
</protein>
<dbReference type="PATRIC" id="fig|29540.5.peg.819"/>
<sequence length="164" mass="17296">MDSDSDSEPKRESEPKPKPEPELAGTILKGGESARSTMTESDFDDTDFAELADRVRTQSADAPGSDTERVTIRSLESLDADALSALLEMAETDHDRPAELVFVLPTDATGADSSVAELEDALGHPIRVEESLPDDTVLLLPTDAVDGVELVDPGSITCGVVGTA</sequence>
<keyword evidence="3" id="KW-1185">Reference proteome</keyword>
<proteinExistence type="predicted"/>
<feature type="region of interest" description="Disordered" evidence="1">
    <location>
        <begin position="1"/>
        <end position="47"/>
    </location>
</feature>
<dbReference type="AlphaFoldDB" id="M0B4W5"/>
<dbReference type="EMBL" id="AOIO01000012">
    <property type="protein sequence ID" value="ELZ04689.1"/>
    <property type="molecule type" value="Genomic_DNA"/>
</dbReference>
<dbReference type="STRING" id="29540.C481_04066"/>
<evidence type="ECO:0000313" key="2">
    <source>
        <dbReference type="EMBL" id="ELZ04689.1"/>
    </source>
</evidence>
<dbReference type="eggNOG" id="arCOG10782">
    <property type="taxonomic scope" value="Archaea"/>
</dbReference>
<gene>
    <name evidence="2" type="ORF">C481_04066</name>
</gene>
<comment type="caution">
    <text evidence="2">The sequence shown here is derived from an EMBL/GenBank/DDBJ whole genome shotgun (WGS) entry which is preliminary data.</text>
</comment>
<evidence type="ECO:0000256" key="1">
    <source>
        <dbReference type="SAM" id="MobiDB-lite"/>
    </source>
</evidence>
<dbReference type="Proteomes" id="UP000011554">
    <property type="component" value="Unassembled WGS sequence"/>
</dbReference>
<name>M0B4W5_NATA1</name>
<organism evidence="2 3">
    <name type="scientific">Natrialba asiatica (strain ATCC 700177 / DSM 12278 / JCM 9576 / FERM P-10747 / NBRC 102637 / 172P1)</name>
    <dbReference type="NCBI Taxonomy" id="29540"/>
    <lineage>
        <taxon>Archaea</taxon>
        <taxon>Methanobacteriati</taxon>
        <taxon>Methanobacteriota</taxon>
        <taxon>Stenosarchaea group</taxon>
        <taxon>Halobacteria</taxon>
        <taxon>Halobacteriales</taxon>
        <taxon>Natrialbaceae</taxon>
        <taxon>Natrialba</taxon>
    </lineage>
</organism>